<gene>
    <name evidence="2" type="ORF">H9703_02660</name>
</gene>
<dbReference type="AlphaFoldDB" id="A0A9D2P9W0"/>
<protein>
    <recommendedName>
        <fullName evidence="1">Phage-Barnase-EndoU-ColicinE5/D-RelE like nuclease 2 domain-containing protein</fullName>
    </recommendedName>
</protein>
<reference evidence="2" key="1">
    <citation type="journal article" date="2021" name="PeerJ">
        <title>Extensive microbial diversity within the chicken gut microbiome revealed by metagenomics and culture.</title>
        <authorList>
            <person name="Gilroy R."/>
            <person name="Ravi A."/>
            <person name="Getino M."/>
            <person name="Pursley I."/>
            <person name="Horton D.L."/>
            <person name="Alikhan N.F."/>
            <person name="Baker D."/>
            <person name="Gharbi K."/>
            <person name="Hall N."/>
            <person name="Watson M."/>
            <person name="Adriaenssens E.M."/>
            <person name="Foster-Nyarko E."/>
            <person name="Jarju S."/>
            <person name="Secka A."/>
            <person name="Antonio M."/>
            <person name="Oren A."/>
            <person name="Chaudhuri R.R."/>
            <person name="La Ragione R."/>
            <person name="Hildebrand F."/>
            <person name="Pallen M.J."/>
        </authorList>
    </citation>
    <scope>NUCLEOTIDE SEQUENCE</scope>
    <source>
        <strain evidence="2">ChiSjej5B23-2810</strain>
    </source>
</reference>
<sequence length="125" mass="14883">MDFICELDLSIYRAVTEEIASTEVIITEVQLRHIRERHPDIAGDLEGYLREAILHPDYILETDRPHTANVLKYFEVEGRGYQLVLRLKTSADPIGYKNSVITFMTVSRKRWRQYLRNRRILYRNE</sequence>
<feature type="domain" description="Phage-Barnase-EndoU-ColicinE5/D-RelE like nuclease 2" evidence="1">
    <location>
        <begin position="14"/>
        <end position="123"/>
    </location>
</feature>
<evidence type="ECO:0000259" key="1">
    <source>
        <dbReference type="Pfam" id="PF18810"/>
    </source>
</evidence>
<reference evidence="2" key="2">
    <citation type="submission" date="2021-04" db="EMBL/GenBank/DDBJ databases">
        <authorList>
            <person name="Gilroy R."/>
        </authorList>
    </citation>
    <scope>NUCLEOTIDE SEQUENCE</scope>
    <source>
        <strain evidence="2">ChiSjej5B23-2810</strain>
    </source>
</reference>
<organism evidence="2 3">
    <name type="scientific">Candidatus Faecalibacterium faecigallinarum</name>
    <dbReference type="NCBI Taxonomy" id="2838577"/>
    <lineage>
        <taxon>Bacteria</taxon>
        <taxon>Bacillati</taxon>
        <taxon>Bacillota</taxon>
        <taxon>Clostridia</taxon>
        <taxon>Eubacteriales</taxon>
        <taxon>Oscillospiraceae</taxon>
        <taxon>Faecalibacterium</taxon>
    </lineage>
</organism>
<evidence type="ECO:0000313" key="3">
    <source>
        <dbReference type="Proteomes" id="UP000823906"/>
    </source>
</evidence>
<dbReference type="EMBL" id="DWWN01000022">
    <property type="protein sequence ID" value="HJC45033.1"/>
    <property type="molecule type" value="Genomic_DNA"/>
</dbReference>
<proteinExistence type="predicted"/>
<name>A0A9D2P9W0_9FIRM</name>
<dbReference type="InterPro" id="IPR041110">
    <property type="entry name" value="PBECR2"/>
</dbReference>
<comment type="caution">
    <text evidence="2">The sequence shown here is derived from an EMBL/GenBank/DDBJ whole genome shotgun (WGS) entry which is preliminary data.</text>
</comment>
<accession>A0A9D2P9W0</accession>
<dbReference type="Proteomes" id="UP000823906">
    <property type="component" value="Unassembled WGS sequence"/>
</dbReference>
<evidence type="ECO:0000313" key="2">
    <source>
        <dbReference type="EMBL" id="HJC45033.1"/>
    </source>
</evidence>
<dbReference type="Pfam" id="PF18810">
    <property type="entry name" value="PBECR2"/>
    <property type="match status" value="1"/>
</dbReference>